<accession>A0A498R2V7</accession>
<dbReference type="Proteomes" id="UP000277811">
    <property type="component" value="Unassembled WGS sequence"/>
</dbReference>
<evidence type="ECO:0000259" key="5">
    <source>
        <dbReference type="Pfam" id="PF02055"/>
    </source>
</evidence>
<dbReference type="InterPro" id="IPR033453">
    <property type="entry name" value="Glyco_hydro_30_TIM-barrel"/>
</dbReference>
<dbReference type="InterPro" id="IPR001139">
    <property type="entry name" value="Glyco_hydro_30"/>
</dbReference>
<evidence type="ECO:0000256" key="1">
    <source>
        <dbReference type="ARBA" id="ARBA00005382"/>
    </source>
</evidence>
<organism evidence="7 8">
    <name type="scientific">Lucifera butyrica</name>
    <dbReference type="NCBI Taxonomy" id="1351585"/>
    <lineage>
        <taxon>Bacteria</taxon>
        <taxon>Bacillati</taxon>
        <taxon>Bacillota</taxon>
        <taxon>Negativicutes</taxon>
        <taxon>Veillonellales</taxon>
        <taxon>Veillonellaceae</taxon>
        <taxon>Lucifera</taxon>
    </lineage>
</organism>
<feature type="domain" description="Glycosyl hydrolase family 30 beta sandwich" evidence="6">
    <location>
        <begin position="399"/>
        <end position="445"/>
    </location>
</feature>
<dbReference type="GO" id="GO:0004348">
    <property type="term" value="F:glucosylceramidase activity"/>
    <property type="evidence" value="ECO:0007669"/>
    <property type="project" value="InterPro"/>
</dbReference>
<evidence type="ECO:0000256" key="2">
    <source>
        <dbReference type="ARBA" id="ARBA00022729"/>
    </source>
</evidence>
<protein>
    <submittedName>
        <fullName evidence="7">Glycosyl hydrolase all-beta</fullName>
    </submittedName>
</protein>
<dbReference type="PRINTS" id="PR00843">
    <property type="entry name" value="GLHYDRLASE30"/>
</dbReference>
<dbReference type="OrthoDB" id="9806701at2"/>
<keyword evidence="4" id="KW-0326">Glycosidase</keyword>
<dbReference type="InterPro" id="IPR017853">
    <property type="entry name" value="GH"/>
</dbReference>
<dbReference type="AlphaFoldDB" id="A0A498R2V7"/>
<evidence type="ECO:0000256" key="4">
    <source>
        <dbReference type="RuleBase" id="RU361188"/>
    </source>
</evidence>
<dbReference type="RefSeq" id="WP_122626696.1">
    <property type="nucleotide sequence ID" value="NZ_UPPP01000058.1"/>
</dbReference>
<dbReference type="PANTHER" id="PTHR11069">
    <property type="entry name" value="GLUCOSYLCERAMIDASE"/>
    <property type="match status" value="1"/>
</dbReference>
<evidence type="ECO:0000256" key="3">
    <source>
        <dbReference type="ARBA" id="ARBA00022801"/>
    </source>
</evidence>
<keyword evidence="8" id="KW-1185">Reference proteome</keyword>
<reference evidence="7 8" key="1">
    <citation type="submission" date="2018-06" db="EMBL/GenBank/DDBJ databases">
        <authorList>
            <person name="Strepis N."/>
        </authorList>
    </citation>
    <scope>NUCLEOTIDE SEQUENCE [LARGE SCALE GENOMIC DNA]</scope>
    <source>
        <strain evidence="7">LUCI</strain>
    </source>
</reference>
<evidence type="ECO:0000313" key="7">
    <source>
        <dbReference type="EMBL" id="VBB05721.1"/>
    </source>
</evidence>
<dbReference type="EMBL" id="UPPP01000058">
    <property type="protein sequence ID" value="VBB05721.1"/>
    <property type="molecule type" value="Genomic_DNA"/>
</dbReference>
<dbReference type="SUPFAM" id="SSF51445">
    <property type="entry name" value="(Trans)glycosidases"/>
    <property type="match status" value="1"/>
</dbReference>
<dbReference type="InterPro" id="IPR033452">
    <property type="entry name" value="GH30_C"/>
</dbReference>
<name>A0A498R2V7_9FIRM</name>
<dbReference type="Pfam" id="PF02055">
    <property type="entry name" value="Glyco_hydro_30"/>
    <property type="match status" value="1"/>
</dbReference>
<comment type="similarity">
    <text evidence="1 4">Belongs to the glycosyl hydrolase 30 family.</text>
</comment>
<dbReference type="GO" id="GO:0016020">
    <property type="term" value="C:membrane"/>
    <property type="evidence" value="ECO:0007669"/>
    <property type="project" value="GOC"/>
</dbReference>
<evidence type="ECO:0000313" key="8">
    <source>
        <dbReference type="Proteomes" id="UP000277811"/>
    </source>
</evidence>
<gene>
    <name evidence="7" type="ORF">LUCI_0932</name>
</gene>
<dbReference type="PANTHER" id="PTHR11069:SF23">
    <property type="entry name" value="LYSOSOMAL ACID GLUCOSYLCERAMIDASE"/>
    <property type="match status" value="1"/>
</dbReference>
<evidence type="ECO:0000259" key="6">
    <source>
        <dbReference type="Pfam" id="PF17189"/>
    </source>
</evidence>
<feature type="domain" description="Glycosyl hydrolase family 30 TIM-barrel" evidence="5">
    <location>
        <begin position="42"/>
        <end position="383"/>
    </location>
</feature>
<proteinExistence type="inferred from homology"/>
<dbReference type="Gene3D" id="3.20.20.80">
    <property type="entry name" value="Glycosidases"/>
    <property type="match status" value="1"/>
</dbReference>
<dbReference type="Pfam" id="PF17189">
    <property type="entry name" value="Glyco_hydro_30C"/>
    <property type="match status" value="1"/>
</dbReference>
<dbReference type="GO" id="GO:0006680">
    <property type="term" value="P:glucosylceramide catabolic process"/>
    <property type="evidence" value="ECO:0007669"/>
    <property type="project" value="TreeGrafter"/>
</dbReference>
<keyword evidence="3 4" id="KW-0378">Hydrolase</keyword>
<keyword evidence="2" id="KW-0732">Signal</keyword>
<sequence length="447" mass="51325">MTLENIRWIGTAPDAAWTDNAVMAAASSEDTLALTGERGQNIGGFGGCFNELGWIALSRIEPAARERVLRDLFHPQLGCKFNYCRLPIGANDYALDWYSCNETDGDYAMEKFSIDRDKLYLLPYIKKALEYRADLTLYASPWSPPTWMKEPRVYNYGKLRMEPEVLKAYALYFKKFVKAYEQEGIRIRQIHIQNEPFADQKFPSCLWTGEQYRVFIRDYLGPLFQKENMAAEIWFGTLNGPTPMAMNPLTGAITLQSYDAYVDHVLFDPEARKYIKGVGYQWAGKYAIQRTHDSFPELKLIQTENECGDGQNSWEYARYVFDLIRHYLVNGANAYIYWNMVLEPGGVSTWGWPQNSLITIDAETQKVIYNPEFYLMKHFSHFVAPGAARLLTKGHWNSASLAFENPNGEIVLVVNNGVAYSRTFTFKGNQRAFSAELRPYSFNTFVL</sequence>